<dbReference type="GO" id="GO:0005634">
    <property type="term" value="C:nucleus"/>
    <property type="evidence" value="ECO:0007669"/>
    <property type="project" value="UniProtKB-SubCell"/>
</dbReference>
<evidence type="ECO:0000256" key="3">
    <source>
        <dbReference type="ARBA" id="ARBA00022723"/>
    </source>
</evidence>
<feature type="region of interest" description="Disordered" evidence="10">
    <location>
        <begin position="745"/>
        <end position="769"/>
    </location>
</feature>
<keyword evidence="7" id="KW-0539">Nucleus</keyword>
<feature type="region of interest" description="Disordered" evidence="10">
    <location>
        <begin position="491"/>
        <end position="524"/>
    </location>
</feature>
<reference evidence="12" key="1">
    <citation type="submission" date="2021-01" db="EMBL/GenBank/DDBJ databases">
        <authorList>
            <person name="Kaushik A."/>
        </authorList>
    </citation>
    <scope>NUCLEOTIDE SEQUENCE</scope>
    <source>
        <strain evidence="12">AG4-R118</strain>
    </source>
</reference>
<dbReference type="GO" id="GO:0045944">
    <property type="term" value="P:positive regulation of transcription by RNA polymerase II"/>
    <property type="evidence" value="ECO:0007669"/>
    <property type="project" value="TreeGrafter"/>
</dbReference>
<organism evidence="12 13">
    <name type="scientific">Rhizoctonia solani</name>
    <dbReference type="NCBI Taxonomy" id="456999"/>
    <lineage>
        <taxon>Eukaryota</taxon>
        <taxon>Fungi</taxon>
        <taxon>Dikarya</taxon>
        <taxon>Basidiomycota</taxon>
        <taxon>Agaricomycotina</taxon>
        <taxon>Agaricomycetes</taxon>
        <taxon>Cantharellales</taxon>
        <taxon>Ceratobasidiaceae</taxon>
        <taxon>Rhizoctonia</taxon>
    </lineage>
</organism>
<name>A0A8H3D4E9_9AGAM</name>
<feature type="compositionally biased region" description="Polar residues" evidence="10">
    <location>
        <begin position="685"/>
        <end position="698"/>
    </location>
</feature>
<evidence type="ECO:0000256" key="6">
    <source>
        <dbReference type="ARBA" id="ARBA00022833"/>
    </source>
</evidence>
<dbReference type="PANTHER" id="PTHR47257">
    <property type="entry name" value="PH-RESPONSE TRANSCRIPTION FACTOR PACC/RIM101"/>
    <property type="match status" value="1"/>
</dbReference>
<feature type="compositionally biased region" description="Basic and acidic residues" evidence="10">
    <location>
        <begin position="754"/>
        <end position="769"/>
    </location>
</feature>
<evidence type="ECO:0000256" key="5">
    <source>
        <dbReference type="ARBA" id="ARBA00022771"/>
    </source>
</evidence>
<dbReference type="SMART" id="SM00355">
    <property type="entry name" value="ZnF_C2H2"/>
    <property type="match status" value="3"/>
</dbReference>
<evidence type="ECO:0000256" key="2">
    <source>
        <dbReference type="ARBA" id="ARBA00022491"/>
    </source>
</evidence>
<dbReference type="InterPro" id="IPR013087">
    <property type="entry name" value="Znf_C2H2_type"/>
</dbReference>
<evidence type="ECO:0000256" key="4">
    <source>
        <dbReference type="ARBA" id="ARBA00022737"/>
    </source>
</evidence>
<dbReference type="PROSITE" id="PS50157">
    <property type="entry name" value="ZINC_FINGER_C2H2_2"/>
    <property type="match status" value="3"/>
</dbReference>
<evidence type="ECO:0000313" key="13">
    <source>
        <dbReference type="Proteomes" id="UP000663888"/>
    </source>
</evidence>
<feature type="domain" description="C2H2-type" evidence="11">
    <location>
        <begin position="86"/>
        <end position="115"/>
    </location>
</feature>
<feature type="region of interest" description="Disordered" evidence="10">
    <location>
        <begin position="229"/>
        <end position="291"/>
    </location>
</feature>
<dbReference type="PANTHER" id="PTHR47257:SF1">
    <property type="entry name" value="PH-RESPONSE TRANSCRIPTION FACTOR PACC_RIM101"/>
    <property type="match status" value="1"/>
</dbReference>
<keyword evidence="5 9" id="KW-0863">Zinc-finger</keyword>
<dbReference type="InterPro" id="IPR036236">
    <property type="entry name" value="Znf_C2H2_sf"/>
</dbReference>
<dbReference type="Pfam" id="PF00096">
    <property type="entry name" value="zf-C2H2"/>
    <property type="match status" value="1"/>
</dbReference>
<comment type="subcellular location">
    <subcellularLocation>
        <location evidence="1">Nucleus</location>
    </subcellularLocation>
</comment>
<evidence type="ECO:0000256" key="1">
    <source>
        <dbReference type="ARBA" id="ARBA00004123"/>
    </source>
</evidence>
<feature type="region of interest" description="Disordered" evidence="10">
    <location>
        <begin position="28"/>
        <end position="47"/>
    </location>
</feature>
<proteinExistence type="inferred from homology"/>
<comment type="similarity">
    <text evidence="8">Belongs to the pacC/RIM101 family.</text>
</comment>
<dbReference type="PROSITE" id="PS00028">
    <property type="entry name" value="ZINC_FINGER_C2H2_1"/>
    <property type="match status" value="3"/>
</dbReference>
<feature type="compositionally biased region" description="Low complexity" evidence="10">
    <location>
        <begin position="628"/>
        <end position="642"/>
    </location>
</feature>
<dbReference type="FunFam" id="3.30.160.60:FF:000145">
    <property type="entry name" value="Zinc finger protein 574"/>
    <property type="match status" value="1"/>
</dbReference>
<evidence type="ECO:0000256" key="9">
    <source>
        <dbReference type="PROSITE-ProRule" id="PRU00042"/>
    </source>
</evidence>
<evidence type="ECO:0000256" key="7">
    <source>
        <dbReference type="ARBA" id="ARBA00023242"/>
    </source>
</evidence>
<feature type="region of interest" description="Disordered" evidence="10">
    <location>
        <begin position="325"/>
        <end position="352"/>
    </location>
</feature>
<feature type="region of interest" description="Disordered" evidence="10">
    <location>
        <begin position="562"/>
        <end position="700"/>
    </location>
</feature>
<feature type="compositionally biased region" description="Acidic residues" evidence="10">
    <location>
        <begin position="575"/>
        <end position="585"/>
    </location>
</feature>
<evidence type="ECO:0000259" key="11">
    <source>
        <dbReference type="PROSITE" id="PS50157"/>
    </source>
</evidence>
<keyword evidence="4" id="KW-0677">Repeat</keyword>
<evidence type="ECO:0000256" key="10">
    <source>
        <dbReference type="SAM" id="MobiDB-lite"/>
    </source>
</evidence>
<sequence>MNPLLATRTLPHPLLAYSYPLPFMPDTTPPPAPSAASTPSSPPPAETKGFACQWEGCDKSLPDPEVLYIHLCNDHIGRKSTNNLCLTCKWKGCGATCAKRDHITSHLRVHTPLKPHVCEICNKPFKRPQDLKKHEKIHTEEHHMAHRHSKAITVHDENYIERVRAQAPNAAAPPRGLDLNSLHPSLAGLGLPGHNLAYLAGATATREQARSPTLASFAGVQHHNQYGPGLGEFGSVSPRSADEALTPASARISPMPPHADIGLGWDTPSLGKRGRNGSDPASPSDDFWSDAKKRRFQPTYDAQMAERLSTLSSLGFPPLGAAHPSLSLHPNAHSPPSTTGAVPPSLPIPDPRSAEELAQWNQYLVKLGEQVASSVYAHALGLAPPPPPPPQQYLDPTTLAQFGLAGMPGLLGLGLGLGGLPGLGMLGAGGLGGVDYNAIAAYQQAQAQALAVQSQIAAGLYPGLDLASLAAAAAANPANVAAAAAAASASHDHADAKHSASPPRRPASSSSRRSASASESDFEFDALRPSRAPVSASGIPGLAGLPGFGAAGVSMGLGDKRSVVPLKSAPPPVKEEDEDADMDDADTTRFPPPAAPVEPRLGMRTPGMPAKIPATTGGSSGLYPTLPPSLASSSSSPSSSESSGEKIKLPGIQSLLEPSFRLRPVASSPSSSSENEDDDEDSNSTATSRAGSPSSQCGTVLPSFASIALSDSSRPANKEVEERMRHIAVIQAMIVAVNKEWVAKHGPTQPLPPAEERKLEVSRDVEMVA</sequence>
<dbReference type="GO" id="GO:0008270">
    <property type="term" value="F:zinc ion binding"/>
    <property type="evidence" value="ECO:0007669"/>
    <property type="project" value="UniProtKB-KW"/>
</dbReference>
<keyword evidence="3" id="KW-0479">Metal-binding</keyword>
<gene>
    <name evidence="12" type="ORF">RDB_LOCUS157028</name>
</gene>
<keyword evidence="2" id="KW-0678">Repressor</keyword>
<protein>
    <recommendedName>
        <fullName evidence="11">C2H2-type domain-containing protein</fullName>
    </recommendedName>
</protein>
<dbReference type="Gene3D" id="3.30.160.60">
    <property type="entry name" value="Classic Zinc Finger"/>
    <property type="match status" value="2"/>
</dbReference>
<evidence type="ECO:0000313" key="12">
    <source>
        <dbReference type="EMBL" id="CAE6503802.1"/>
    </source>
</evidence>
<dbReference type="Proteomes" id="UP000663888">
    <property type="component" value="Unassembled WGS sequence"/>
</dbReference>
<feature type="compositionally biased region" description="Low complexity" evidence="10">
    <location>
        <begin position="499"/>
        <end position="518"/>
    </location>
</feature>
<dbReference type="InterPro" id="IPR050806">
    <property type="entry name" value="pacC/RIM101"/>
</dbReference>
<comment type="caution">
    <text evidence="12">The sequence shown here is derived from an EMBL/GenBank/DDBJ whole genome shotgun (WGS) entry which is preliminary data.</text>
</comment>
<feature type="domain" description="C2H2-type" evidence="11">
    <location>
        <begin position="116"/>
        <end position="143"/>
    </location>
</feature>
<evidence type="ECO:0000256" key="8">
    <source>
        <dbReference type="ARBA" id="ARBA00038089"/>
    </source>
</evidence>
<dbReference type="AlphaFoldDB" id="A0A8H3D4E9"/>
<keyword evidence="6" id="KW-0862">Zinc</keyword>
<dbReference type="SUPFAM" id="SSF57667">
    <property type="entry name" value="beta-beta-alpha zinc fingers"/>
    <property type="match status" value="1"/>
</dbReference>
<accession>A0A8H3D4E9</accession>
<feature type="domain" description="C2H2-type" evidence="11">
    <location>
        <begin position="50"/>
        <end position="80"/>
    </location>
</feature>
<dbReference type="EMBL" id="CAJMWX010001739">
    <property type="protein sequence ID" value="CAE6503802.1"/>
    <property type="molecule type" value="Genomic_DNA"/>
</dbReference>